<dbReference type="PANTHER" id="PTHR30627:SF1">
    <property type="entry name" value="PEPTIDOGLYCAN D,D-TRANSPEPTIDASE FTSI"/>
    <property type="match status" value="1"/>
</dbReference>
<keyword evidence="3" id="KW-0472">Membrane</keyword>
<keyword evidence="6" id="KW-1185">Reference proteome</keyword>
<dbReference type="Gene3D" id="3.90.1310.10">
    <property type="entry name" value="Penicillin-binding protein 2a (Domain 2)"/>
    <property type="match status" value="1"/>
</dbReference>
<dbReference type="PANTHER" id="PTHR30627">
    <property type="entry name" value="PEPTIDOGLYCAN D,D-TRANSPEPTIDASE"/>
    <property type="match status" value="1"/>
</dbReference>
<dbReference type="Pfam" id="PF03793">
    <property type="entry name" value="PASTA"/>
    <property type="match status" value="1"/>
</dbReference>
<gene>
    <name evidence="5" type="primary">ftsI</name>
    <name evidence="5" type="ORF">AAE02nite_16360</name>
</gene>
<dbReference type="Gene3D" id="3.30.10.20">
    <property type="match status" value="1"/>
</dbReference>
<dbReference type="Gene3D" id="3.40.710.10">
    <property type="entry name" value="DD-peptidase/beta-lactamase superfamily"/>
    <property type="match status" value="1"/>
</dbReference>
<dbReference type="CDD" id="cd06575">
    <property type="entry name" value="PASTA_Pbp2x-like_2"/>
    <property type="match status" value="1"/>
</dbReference>
<dbReference type="SUPFAM" id="SSF54184">
    <property type="entry name" value="Penicillin-binding protein 2x (pbp-2x), c-terminal domain"/>
    <property type="match status" value="1"/>
</dbReference>
<comment type="subcellular location">
    <subcellularLocation>
        <location evidence="1">Membrane</location>
    </subcellularLocation>
</comment>
<dbReference type="GO" id="GO:0008658">
    <property type="term" value="F:penicillin binding"/>
    <property type="evidence" value="ECO:0007669"/>
    <property type="project" value="InterPro"/>
</dbReference>
<dbReference type="InterPro" id="IPR012338">
    <property type="entry name" value="Beta-lactam/transpept-like"/>
</dbReference>
<evidence type="ECO:0000256" key="1">
    <source>
        <dbReference type="ARBA" id="ARBA00004370"/>
    </source>
</evidence>
<comment type="caution">
    <text evidence="5">The sequence shown here is derived from an EMBL/GenBank/DDBJ whole genome shotgun (WGS) entry which is preliminary data.</text>
</comment>
<proteinExistence type="predicted"/>
<dbReference type="Proteomes" id="UP000321532">
    <property type="component" value="Unassembled WGS sequence"/>
</dbReference>
<dbReference type="SMART" id="SM00740">
    <property type="entry name" value="PASTA"/>
    <property type="match status" value="1"/>
</dbReference>
<dbReference type="Gene3D" id="3.30.450.330">
    <property type="match status" value="1"/>
</dbReference>
<dbReference type="GO" id="GO:0005886">
    <property type="term" value="C:plasma membrane"/>
    <property type="evidence" value="ECO:0007669"/>
    <property type="project" value="TreeGrafter"/>
</dbReference>
<dbReference type="EMBL" id="BJYS01000009">
    <property type="protein sequence ID" value="GEO03972.1"/>
    <property type="molecule type" value="Genomic_DNA"/>
</dbReference>
<dbReference type="SUPFAM" id="SSF56519">
    <property type="entry name" value="Penicillin binding protein dimerisation domain"/>
    <property type="match status" value="1"/>
</dbReference>
<dbReference type="Pfam" id="PF00905">
    <property type="entry name" value="Transpeptidase"/>
    <property type="match status" value="1"/>
</dbReference>
<organism evidence="5 6">
    <name type="scientific">Adhaeribacter aerolatus</name>
    <dbReference type="NCBI Taxonomy" id="670289"/>
    <lineage>
        <taxon>Bacteria</taxon>
        <taxon>Pseudomonadati</taxon>
        <taxon>Bacteroidota</taxon>
        <taxon>Cytophagia</taxon>
        <taxon>Cytophagales</taxon>
        <taxon>Hymenobacteraceae</taxon>
        <taxon>Adhaeribacter</taxon>
    </lineage>
</organism>
<dbReference type="OrthoDB" id="9804124at2"/>
<dbReference type="GO" id="GO:0004180">
    <property type="term" value="F:carboxypeptidase activity"/>
    <property type="evidence" value="ECO:0007669"/>
    <property type="project" value="UniProtKB-KW"/>
</dbReference>
<dbReference type="SUPFAM" id="SSF56601">
    <property type="entry name" value="beta-lactamase/transpeptidase-like"/>
    <property type="match status" value="1"/>
</dbReference>
<evidence type="ECO:0000256" key="3">
    <source>
        <dbReference type="ARBA" id="ARBA00023136"/>
    </source>
</evidence>
<keyword evidence="2" id="KW-0378">Hydrolase</keyword>
<dbReference type="InterPro" id="IPR005311">
    <property type="entry name" value="PBP_dimer"/>
</dbReference>
<evidence type="ECO:0000256" key="2">
    <source>
        <dbReference type="ARBA" id="ARBA00022645"/>
    </source>
</evidence>
<evidence type="ECO:0000313" key="6">
    <source>
        <dbReference type="Proteomes" id="UP000321532"/>
    </source>
</evidence>
<name>A0A512AW74_9BACT</name>
<keyword evidence="2" id="KW-0645">Protease</keyword>
<keyword evidence="2" id="KW-0121">Carboxypeptidase</keyword>
<dbReference type="InterPro" id="IPR036138">
    <property type="entry name" value="PBP_dimer_sf"/>
</dbReference>
<protein>
    <submittedName>
        <fullName evidence="5">Penicillin-binding protein</fullName>
    </submittedName>
</protein>
<dbReference type="RefSeq" id="WP_146896921.1">
    <property type="nucleotide sequence ID" value="NZ_BJYS01000009.1"/>
</dbReference>
<dbReference type="Pfam" id="PF03717">
    <property type="entry name" value="PBP_dimer"/>
    <property type="match status" value="1"/>
</dbReference>
<dbReference type="InterPro" id="IPR001460">
    <property type="entry name" value="PCN-bd_Tpept"/>
</dbReference>
<accession>A0A512AW74</accession>
<dbReference type="AlphaFoldDB" id="A0A512AW74"/>
<dbReference type="InterPro" id="IPR005543">
    <property type="entry name" value="PASTA_dom"/>
</dbReference>
<reference evidence="5 6" key="1">
    <citation type="submission" date="2019-07" db="EMBL/GenBank/DDBJ databases">
        <title>Whole genome shotgun sequence of Adhaeribacter aerolatus NBRC 106133.</title>
        <authorList>
            <person name="Hosoyama A."/>
            <person name="Uohara A."/>
            <person name="Ohji S."/>
            <person name="Ichikawa N."/>
        </authorList>
    </citation>
    <scope>NUCLEOTIDE SEQUENCE [LARGE SCALE GENOMIC DNA]</scope>
    <source>
        <strain evidence="5 6">NBRC 106133</strain>
    </source>
</reference>
<evidence type="ECO:0000313" key="5">
    <source>
        <dbReference type="EMBL" id="GEO03972.1"/>
    </source>
</evidence>
<dbReference type="PROSITE" id="PS51178">
    <property type="entry name" value="PASTA"/>
    <property type="match status" value="1"/>
</dbReference>
<dbReference type="InterPro" id="IPR050515">
    <property type="entry name" value="Beta-lactam/transpept"/>
</dbReference>
<feature type="domain" description="PASTA" evidence="4">
    <location>
        <begin position="640"/>
        <end position="701"/>
    </location>
</feature>
<dbReference type="GO" id="GO:0071555">
    <property type="term" value="P:cell wall organization"/>
    <property type="evidence" value="ECO:0007669"/>
    <property type="project" value="TreeGrafter"/>
</dbReference>
<sequence length="701" mass="77931">MAKNIKKSIVTRVRVAFLAICLFAVAIVAKVVHVQFFEGQKWTQLQKESRMIYLPVYATRGNVLSDNESIMATSLPFYRVAFDPTICDDKKFEKGIDSLALLLSRFYKDKSPEGYRRKIKNARLAKRRYIRIHSRQLNYQEKKMMAAWPIFREGKNRGGVIFEKVDKRFRPFGTLAQRTIGRITEDKKGSGLEYTYNSYLAGKDGEALFERMAGGNKPIYNATDVKPLPGYDIKTTIDINLQDVAENALYKALVANNAQYGCVVLMEVKTGEIKAIANLGKAGEGVYVENYNYAVGNHGRTEPGSTFKLASMMALFEETDLTPDDSLDTGKGRELIGGSYMSESTGRGYGVLSIADIFGKSSNPGTAKLIENAFKANPQKYVEYLEKFGLTKPLGFQMHGEAQPVIYTPDNRRWSRTTLTRMAIGYSLQIAPLQTLALYNAVANNGIKVTPIIVKEIRKGNTVVESFGAQDFNPTRICSEETVKKLRLLMEGVVEHGTGKHVKSQYYKVAGKTGTAWKVKNGKYDKKVYSTSFAGYFPADNPKYSCIVIIDTPKSGRIYGGDVAAPVFRELADKAYARDLTLHQPLASRVITDRQKLPPVKAGNQEELTLITNKLGISTHNRSDEEWVKADSQGHSLVWKSNKLMVGRVPDVSGMTLRDALFVLGNQGLRVQTQGSGRVQTQSLEPGSPIKKGSIIIITLS</sequence>
<evidence type="ECO:0000259" key="4">
    <source>
        <dbReference type="PROSITE" id="PS51178"/>
    </source>
</evidence>